<keyword evidence="3" id="KW-1185">Reference proteome</keyword>
<proteinExistence type="predicted"/>
<feature type="compositionally biased region" description="Polar residues" evidence="1">
    <location>
        <begin position="263"/>
        <end position="288"/>
    </location>
</feature>
<feature type="region of interest" description="Disordered" evidence="1">
    <location>
        <begin position="263"/>
        <end position="291"/>
    </location>
</feature>
<name>A0A8H4W839_9HELO</name>
<dbReference type="Proteomes" id="UP000566819">
    <property type="component" value="Unassembled WGS sequence"/>
</dbReference>
<gene>
    <name evidence="2" type="ORF">G7Y89_g676</name>
</gene>
<feature type="region of interest" description="Disordered" evidence="1">
    <location>
        <begin position="19"/>
        <end position="119"/>
    </location>
</feature>
<evidence type="ECO:0000256" key="1">
    <source>
        <dbReference type="SAM" id="MobiDB-lite"/>
    </source>
</evidence>
<dbReference type="AlphaFoldDB" id="A0A8H4W839"/>
<protein>
    <submittedName>
        <fullName evidence="2">Uncharacterized protein</fullName>
    </submittedName>
</protein>
<dbReference type="OrthoDB" id="3556045at2759"/>
<evidence type="ECO:0000313" key="3">
    <source>
        <dbReference type="Proteomes" id="UP000566819"/>
    </source>
</evidence>
<feature type="compositionally biased region" description="Basic and acidic residues" evidence="1">
    <location>
        <begin position="22"/>
        <end position="117"/>
    </location>
</feature>
<sequence length="445" mass="51482">MSGAAQLMMGSQSILSIRQRTHIHEMSSRKDSDFARLEQLLQEERRNRQEADERAEQERRRAEDERRNRQEADERAEQERRRAEDERRNRQEAERRAEDEQRNRQEAESRAQIEGKKSRPTTFEEYIRACHALLSKPLRIQTDKSLSTQGSITSPKNKPCPTFLKPWTDFPILQQQLFEKVYEYIPPEEEYFSSTQYLKELGQDLCDRPLASEKDLETYQRLAVERPTTNIISHLQRIEEARRAFNLGEGIIFENHANTLSDSNEEVQQSLQNLRISSKGPASSTNPKPRNADQICVYKDADGTRSLCMVVEYKPSHKLSVFNLRAGLLRADGGSMNVPEDVINRLTIPTQPDEKFVYHSEWLTAAALTQTYAYMIENGLEYSKLVTGEADVFLQVTEDEPHTLYYHLAEPNIEAEEYSEADILLCRNVVSQTLTFCLMALDSKP</sequence>
<comment type="caution">
    <text evidence="2">The sequence shown here is derived from an EMBL/GenBank/DDBJ whole genome shotgun (WGS) entry which is preliminary data.</text>
</comment>
<evidence type="ECO:0000313" key="2">
    <source>
        <dbReference type="EMBL" id="KAF4637407.1"/>
    </source>
</evidence>
<dbReference type="EMBL" id="JAAMPI010000024">
    <property type="protein sequence ID" value="KAF4637407.1"/>
    <property type="molecule type" value="Genomic_DNA"/>
</dbReference>
<accession>A0A8H4W839</accession>
<reference evidence="2 3" key="1">
    <citation type="submission" date="2020-03" db="EMBL/GenBank/DDBJ databases">
        <title>Draft Genome Sequence of Cudoniella acicularis.</title>
        <authorList>
            <person name="Buettner E."/>
            <person name="Kellner H."/>
        </authorList>
    </citation>
    <scope>NUCLEOTIDE SEQUENCE [LARGE SCALE GENOMIC DNA]</scope>
    <source>
        <strain evidence="2 3">DSM 108380</strain>
    </source>
</reference>
<organism evidence="2 3">
    <name type="scientific">Cudoniella acicularis</name>
    <dbReference type="NCBI Taxonomy" id="354080"/>
    <lineage>
        <taxon>Eukaryota</taxon>
        <taxon>Fungi</taxon>
        <taxon>Dikarya</taxon>
        <taxon>Ascomycota</taxon>
        <taxon>Pezizomycotina</taxon>
        <taxon>Leotiomycetes</taxon>
        <taxon>Helotiales</taxon>
        <taxon>Tricladiaceae</taxon>
        <taxon>Cudoniella</taxon>
    </lineage>
</organism>